<name>A0A4Y2M3G0_ARAVE</name>
<reference evidence="1 2" key="1">
    <citation type="journal article" date="2019" name="Sci. Rep.">
        <title>Orb-weaving spider Araneus ventricosus genome elucidates the spidroin gene catalogue.</title>
        <authorList>
            <person name="Kono N."/>
            <person name="Nakamura H."/>
            <person name="Ohtoshi R."/>
            <person name="Moran D.A.P."/>
            <person name="Shinohara A."/>
            <person name="Yoshida Y."/>
            <person name="Fujiwara M."/>
            <person name="Mori M."/>
            <person name="Tomita M."/>
            <person name="Arakawa K."/>
        </authorList>
    </citation>
    <scope>NUCLEOTIDE SEQUENCE [LARGE SCALE GENOMIC DNA]</scope>
</reference>
<dbReference type="AlphaFoldDB" id="A0A4Y2M3G0"/>
<comment type="caution">
    <text evidence="1">The sequence shown here is derived from an EMBL/GenBank/DDBJ whole genome shotgun (WGS) entry which is preliminary data.</text>
</comment>
<gene>
    <name evidence="1" type="ORF">AVEN_159700_1</name>
</gene>
<evidence type="ECO:0000313" key="1">
    <source>
        <dbReference type="EMBL" id="GBN21501.1"/>
    </source>
</evidence>
<keyword evidence="2" id="KW-1185">Reference proteome</keyword>
<proteinExistence type="predicted"/>
<dbReference type="EMBL" id="BGPR01006746">
    <property type="protein sequence ID" value="GBN21501.1"/>
    <property type="molecule type" value="Genomic_DNA"/>
</dbReference>
<evidence type="ECO:0000313" key="2">
    <source>
        <dbReference type="Proteomes" id="UP000499080"/>
    </source>
</evidence>
<sequence length="107" mass="11939">MESSSTFKRISSAIRDIEKIPAPFEIPYFVAESPGVGQSRQICVRSSGNVLKALLVRSSHTPGKLFPTIDSLPRKRLSMFATIESMSILLFQRILICIIFKLSLIVL</sequence>
<accession>A0A4Y2M3G0</accession>
<organism evidence="1 2">
    <name type="scientific">Araneus ventricosus</name>
    <name type="common">Orbweaver spider</name>
    <name type="synonym">Epeira ventricosa</name>
    <dbReference type="NCBI Taxonomy" id="182803"/>
    <lineage>
        <taxon>Eukaryota</taxon>
        <taxon>Metazoa</taxon>
        <taxon>Ecdysozoa</taxon>
        <taxon>Arthropoda</taxon>
        <taxon>Chelicerata</taxon>
        <taxon>Arachnida</taxon>
        <taxon>Araneae</taxon>
        <taxon>Araneomorphae</taxon>
        <taxon>Entelegynae</taxon>
        <taxon>Araneoidea</taxon>
        <taxon>Araneidae</taxon>
        <taxon>Araneus</taxon>
    </lineage>
</organism>
<protein>
    <submittedName>
        <fullName evidence="1">Uncharacterized protein</fullName>
    </submittedName>
</protein>
<dbReference type="Proteomes" id="UP000499080">
    <property type="component" value="Unassembled WGS sequence"/>
</dbReference>